<gene>
    <name evidence="1" type="ORF">EVAR_54655_1</name>
</gene>
<reference evidence="1 2" key="1">
    <citation type="journal article" date="2019" name="Commun. Biol.">
        <title>The bagworm genome reveals a unique fibroin gene that provides high tensile strength.</title>
        <authorList>
            <person name="Kono N."/>
            <person name="Nakamura H."/>
            <person name="Ohtoshi R."/>
            <person name="Tomita M."/>
            <person name="Numata K."/>
            <person name="Arakawa K."/>
        </authorList>
    </citation>
    <scope>NUCLEOTIDE SEQUENCE [LARGE SCALE GENOMIC DNA]</scope>
</reference>
<protein>
    <submittedName>
        <fullName evidence="1">Uncharacterized protein</fullName>
    </submittedName>
</protein>
<evidence type="ECO:0000313" key="2">
    <source>
        <dbReference type="Proteomes" id="UP000299102"/>
    </source>
</evidence>
<proteinExistence type="predicted"/>
<sequence length="153" mass="17484">MKIELCESPALVTYRRRSVRRRQSDRRALNAAVEVTAFAGAKRRRRLDRTRRRRGPPGKVRYDHLRVFFEVLLETVAALGAGRARNVAACARAPTIVTRDVDSRRSVTPARHKAACVGVVAAMLPFERYKVVCRQKSCSPNVFRKEWYCSIIK</sequence>
<dbReference type="AlphaFoldDB" id="A0A4C1X847"/>
<dbReference type="EMBL" id="BGZK01000755">
    <property type="protein sequence ID" value="GBP59220.1"/>
    <property type="molecule type" value="Genomic_DNA"/>
</dbReference>
<accession>A0A4C1X847</accession>
<evidence type="ECO:0000313" key="1">
    <source>
        <dbReference type="EMBL" id="GBP59220.1"/>
    </source>
</evidence>
<keyword evidence="2" id="KW-1185">Reference proteome</keyword>
<name>A0A4C1X847_EUMVA</name>
<organism evidence="1 2">
    <name type="scientific">Eumeta variegata</name>
    <name type="common">Bagworm moth</name>
    <name type="synonym">Eumeta japonica</name>
    <dbReference type="NCBI Taxonomy" id="151549"/>
    <lineage>
        <taxon>Eukaryota</taxon>
        <taxon>Metazoa</taxon>
        <taxon>Ecdysozoa</taxon>
        <taxon>Arthropoda</taxon>
        <taxon>Hexapoda</taxon>
        <taxon>Insecta</taxon>
        <taxon>Pterygota</taxon>
        <taxon>Neoptera</taxon>
        <taxon>Endopterygota</taxon>
        <taxon>Lepidoptera</taxon>
        <taxon>Glossata</taxon>
        <taxon>Ditrysia</taxon>
        <taxon>Tineoidea</taxon>
        <taxon>Psychidae</taxon>
        <taxon>Oiketicinae</taxon>
        <taxon>Eumeta</taxon>
    </lineage>
</organism>
<comment type="caution">
    <text evidence="1">The sequence shown here is derived from an EMBL/GenBank/DDBJ whole genome shotgun (WGS) entry which is preliminary data.</text>
</comment>
<dbReference type="Proteomes" id="UP000299102">
    <property type="component" value="Unassembled WGS sequence"/>
</dbReference>